<evidence type="ECO:0000313" key="5">
    <source>
        <dbReference type="Proteomes" id="UP001201812"/>
    </source>
</evidence>
<dbReference type="AlphaFoldDB" id="A0AAD4MIM1"/>
<dbReference type="InterPro" id="IPR050680">
    <property type="entry name" value="YpeA/RimI_acetyltransf"/>
</dbReference>
<keyword evidence="1" id="KW-0808">Transferase</keyword>
<comment type="caution">
    <text evidence="4">The sequence shown here is derived from an EMBL/GenBank/DDBJ whole genome shotgun (WGS) entry which is preliminary data.</text>
</comment>
<dbReference type="InterPro" id="IPR000182">
    <property type="entry name" value="GNAT_dom"/>
</dbReference>
<dbReference type="GO" id="GO:0016747">
    <property type="term" value="F:acyltransferase activity, transferring groups other than amino-acyl groups"/>
    <property type="evidence" value="ECO:0007669"/>
    <property type="project" value="InterPro"/>
</dbReference>
<dbReference type="PROSITE" id="PS51186">
    <property type="entry name" value="GNAT"/>
    <property type="match status" value="1"/>
</dbReference>
<sequence>MTMLPADTRKEETYKWFPGRDAETRPPGFVQCYLGNCRSNNNCRKQRRKRELFSCVLCYKRKCRPKRKADRWKPLILNEEHPALKLYIPGKKNFLTRKRGRNIGHLYYNISRDGAGNNGKPYVFIDFLYTNDEYRGKGVGRALMEGLMESIVIKENFKEVKLNVMNGRENKNATALYERMGFL</sequence>
<evidence type="ECO:0000259" key="3">
    <source>
        <dbReference type="PROSITE" id="PS51186"/>
    </source>
</evidence>
<dbReference type="PANTHER" id="PTHR43420">
    <property type="entry name" value="ACETYLTRANSFERASE"/>
    <property type="match status" value="1"/>
</dbReference>
<dbReference type="InterPro" id="IPR016181">
    <property type="entry name" value="Acyl_CoA_acyltransferase"/>
</dbReference>
<dbReference type="EMBL" id="JAKKPZ010000324">
    <property type="protein sequence ID" value="KAI1696524.1"/>
    <property type="molecule type" value="Genomic_DNA"/>
</dbReference>
<organism evidence="4 5">
    <name type="scientific">Ditylenchus destructor</name>
    <dbReference type="NCBI Taxonomy" id="166010"/>
    <lineage>
        <taxon>Eukaryota</taxon>
        <taxon>Metazoa</taxon>
        <taxon>Ecdysozoa</taxon>
        <taxon>Nematoda</taxon>
        <taxon>Chromadorea</taxon>
        <taxon>Rhabditida</taxon>
        <taxon>Tylenchina</taxon>
        <taxon>Tylenchomorpha</taxon>
        <taxon>Sphaerularioidea</taxon>
        <taxon>Anguinidae</taxon>
        <taxon>Anguininae</taxon>
        <taxon>Ditylenchus</taxon>
    </lineage>
</organism>
<evidence type="ECO:0000313" key="4">
    <source>
        <dbReference type="EMBL" id="KAI1696524.1"/>
    </source>
</evidence>
<dbReference type="Pfam" id="PF00583">
    <property type="entry name" value="Acetyltransf_1"/>
    <property type="match status" value="1"/>
</dbReference>
<dbReference type="CDD" id="cd04301">
    <property type="entry name" value="NAT_SF"/>
    <property type="match status" value="1"/>
</dbReference>
<dbReference type="Proteomes" id="UP001201812">
    <property type="component" value="Unassembled WGS sequence"/>
</dbReference>
<feature type="domain" description="N-acetyltransferase" evidence="3">
    <location>
        <begin position="44"/>
        <end position="183"/>
    </location>
</feature>
<evidence type="ECO:0000256" key="1">
    <source>
        <dbReference type="ARBA" id="ARBA00022679"/>
    </source>
</evidence>
<accession>A0AAD4MIM1</accession>
<evidence type="ECO:0000256" key="2">
    <source>
        <dbReference type="ARBA" id="ARBA00023315"/>
    </source>
</evidence>
<protein>
    <submittedName>
        <fullName evidence="4">Acetyltransferase (GNAT) family domain-containing protein</fullName>
    </submittedName>
</protein>
<keyword evidence="5" id="KW-1185">Reference proteome</keyword>
<name>A0AAD4MIM1_9BILA</name>
<reference evidence="4" key="1">
    <citation type="submission" date="2022-01" db="EMBL/GenBank/DDBJ databases">
        <title>Genome Sequence Resource for Two Populations of Ditylenchus destructor, the Migratory Endoparasitic Phytonematode.</title>
        <authorList>
            <person name="Zhang H."/>
            <person name="Lin R."/>
            <person name="Xie B."/>
        </authorList>
    </citation>
    <scope>NUCLEOTIDE SEQUENCE</scope>
    <source>
        <strain evidence="4">BazhouSP</strain>
    </source>
</reference>
<proteinExistence type="predicted"/>
<dbReference type="SUPFAM" id="SSF55729">
    <property type="entry name" value="Acyl-CoA N-acyltransferases (Nat)"/>
    <property type="match status" value="1"/>
</dbReference>
<keyword evidence="2" id="KW-0012">Acyltransferase</keyword>
<dbReference type="Gene3D" id="3.40.630.30">
    <property type="match status" value="1"/>
</dbReference>
<gene>
    <name evidence="4" type="ORF">DdX_19010</name>
</gene>